<sequence length="64" mass="6995">MENFDELSLEGMQVVKGGSGSPEYWSNVVNAIGQFGCDLKNAAYDYPIRTAKHGWADSIGKVEL</sequence>
<name>A0A1W2H5U4_9BACT</name>
<protein>
    <recommendedName>
        <fullName evidence="3">Bacteriocin</fullName>
    </recommendedName>
</protein>
<gene>
    <name evidence="1" type="ORF">SAMN00777080_2602</name>
</gene>
<accession>A0A1W2H5U4</accession>
<dbReference type="RefSeq" id="WP_084120832.1">
    <property type="nucleotide sequence ID" value="NZ_LT838813.1"/>
</dbReference>
<dbReference type="Proteomes" id="UP000192333">
    <property type="component" value="Chromosome I"/>
</dbReference>
<dbReference type="STRING" id="758820.SAMN00777080_2602"/>
<proteinExistence type="predicted"/>
<organism evidence="1 2">
    <name type="scientific">Aquiflexum balticum DSM 16537</name>
    <dbReference type="NCBI Taxonomy" id="758820"/>
    <lineage>
        <taxon>Bacteria</taxon>
        <taxon>Pseudomonadati</taxon>
        <taxon>Bacteroidota</taxon>
        <taxon>Cytophagia</taxon>
        <taxon>Cytophagales</taxon>
        <taxon>Cyclobacteriaceae</taxon>
        <taxon>Aquiflexum</taxon>
    </lineage>
</organism>
<keyword evidence="2" id="KW-1185">Reference proteome</keyword>
<dbReference type="AlphaFoldDB" id="A0A1W2H5U4"/>
<dbReference type="EMBL" id="LT838813">
    <property type="protein sequence ID" value="SMD43988.1"/>
    <property type="molecule type" value="Genomic_DNA"/>
</dbReference>
<evidence type="ECO:0000313" key="2">
    <source>
        <dbReference type="Proteomes" id="UP000192333"/>
    </source>
</evidence>
<reference evidence="2" key="1">
    <citation type="submission" date="2017-04" db="EMBL/GenBank/DDBJ databases">
        <authorList>
            <person name="Varghese N."/>
            <person name="Submissions S."/>
        </authorList>
    </citation>
    <scope>NUCLEOTIDE SEQUENCE [LARGE SCALE GENOMIC DNA]</scope>
    <source>
        <strain evidence="2">DSM 16537</strain>
    </source>
</reference>
<evidence type="ECO:0000313" key="1">
    <source>
        <dbReference type="EMBL" id="SMD43988.1"/>
    </source>
</evidence>
<evidence type="ECO:0008006" key="3">
    <source>
        <dbReference type="Google" id="ProtNLM"/>
    </source>
</evidence>